<dbReference type="Proteomes" id="UP001281761">
    <property type="component" value="Unassembled WGS sequence"/>
</dbReference>
<accession>A0ABQ9XBQ1</accession>
<comment type="caution">
    <text evidence="1">The sequence shown here is derived from an EMBL/GenBank/DDBJ whole genome shotgun (WGS) entry which is preliminary data.</text>
</comment>
<protein>
    <submittedName>
        <fullName evidence="1">Uncharacterized protein</fullName>
    </submittedName>
</protein>
<evidence type="ECO:0000313" key="2">
    <source>
        <dbReference type="Proteomes" id="UP001281761"/>
    </source>
</evidence>
<reference evidence="1 2" key="1">
    <citation type="journal article" date="2022" name="bioRxiv">
        <title>Genomics of Preaxostyla Flagellates Illuminates Evolutionary Transitions and the Path Towards Mitochondrial Loss.</title>
        <authorList>
            <person name="Novak L.V.F."/>
            <person name="Treitli S.C."/>
            <person name="Pyrih J."/>
            <person name="Halakuc P."/>
            <person name="Pipaliya S.V."/>
            <person name="Vacek V."/>
            <person name="Brzon O."/>
            <person name="Soukal P."/>
            <person name="Eme L."/>
            <person name="Dacks J.B."/>
            <person name="Karnkowska A."/>
            <person name="Elias M."/>
            <person name="Hampl V."/>
        </authorList>
    </citation>
    <scope>NUCLEOTIDE SEQUENCE [LARGE SCALE GENOMIC DNA]</scope>
    <source>
        <strain evidence="1">NAU3</strain>
        <tissue evidence="1">Gut</tissue>
    </source>
</reference>
<keyword evidence="2" id="KW-1185">Reference proteome</keyword>
<name>A0ABQ9XBQ1_9EUKA</name>
<evidence type="ECO:0000313" key="1">
    <source>
        <dbReference type="EMBL" id="KAK2948087.1"/>
    </source>
</evidence>
<dbReference type="EMBL" id="JARBJD010000184">
    <property type="protein sequence ID" value="KAK2948087.1"/>
    <property type="molecule type" value="Genomic_DNA"/>
</dbReference>
<proteinExistence type="predicted"/>
<sequence length="233" mass="26745">MKVLDSLIQDITPHILLGLVKANLIPQLIITLNPQSLSFAEAEDIHACFISIITSSTWLATQMGLDELEKKHPLERHTMHQTVLDQVLVPSEDYLLHLCVNRFSIIDGDQSSEFMLLLGRLLHISPYYQPTLDFVLDLPIVLTIPSCLTFVETDSAIRYFFLNMLNRSENWKNQAKNIRLPRMTLLRSLRMEGLADVSEQKLQNCKWGSYGREIVRSAIRLNITQGMNLERLE</sequence>
<gene>
    <name evidence="1" type="ORF">BLNAU_16960</name>
</gene>
<organism evidence="1 2">
    <name type="scientific">Blattamonas nauphoetae</name>
    <dbReference type="NCBI Taxonomy" id="2049346"/>
    <lineage>
        <taxon>Eukaryota</taxon>
        <taxon>Metamonada</taxon>
        <taxon>Preaxostyla</taxon>
        <taxon>Oxymonadida</taxon>
        <taxon>Blattamonas</taxon>
    </lineage>
</organism>